<feature type="compositionally biased region" description="Polar residues" evidence="1">
    <location>
        <begin position="32"/>
        <end position="43"/>
    </location>
</feature>
<feature type="region of interest" description="Disordered" evidence="1">
    <location>
        <begin position="1"/>
        <end position="43"/>
    </location>
</feature>
<protein>
    <submittedName>
        <fullName evidence="2">Uncharacterized protein</fullName>
    </submittedName>
</protein>
<gene>
    <name evidence="2" type="ORF">TSIB3V08_LOCUS12064</name>
</gene>
<reference evidence="2" key="1">
    <citation type="submission" date="2020-11" db="EMBL/GenBank/DDBJ databases">
        <authorList>
            <person name="Tran Van P."/>
        </authorList>
    </citation>
    <scope>NUCLEOTIDE SEQUENCE</scope>
</reference>
<sequence>MTPSSGTLMTRRMPSRQKGQPLAVSPAVIHQPTVQQPLNQRRL</sequence>
<name>A0A7R9G5S1_TIMSH</name>
<evidence type="ECO:0000256" key="1">
    <source>
        <dbReference type="SAM" id="MobiDB-lite"/>
    </source>
</evidence>
<proteinExistence type="predicted"/>
<organism evidence="2">
    <name type="scientific">Timema shepardi</name>
    <name type="common">Walking stick</name>
    <dbReference type="NCBI Taxonomy" id="629360"/>
    <lineage>
        <taxon>Eukaryota</taxon>
        <taxon>Metazoa</taxon>
        <taxon>Ecdysozoa</taxon>
        <taxon>Arthropoda</taxon>
        <taxon>Hexapoda</taxon>
        <taxon>Insecta</taxon>
        <taxon>Pterygota</taxon>
        <taxon>Neoptera</taxon>
        <taxon>Polyneoptera</taxon>
        <taxon>Phasmatodea</taxon>
        <taxon>Timematodea</taxon>
        <taxon>Timematoidea</taxon>
        <taxon>Timematidae</taxon>
        <taxon>Timema</taxon>
    </lineage>
</organism>
<dbReference type="AlphaFoldDB" id="A0A7R9G5S1"/>
<accession>A0A7R9G5S1</accession>
<evidence type="ECO:0000313" key="2">
    <source>
        <dbReference type="EMBL" id="CAD7268062.1"/>
    </source>
</evidence>
<dbReference type="EMBL" id="OC011439">
    <property type="protein sequence ID" value="CAD7268062.1"/>
    <property type="molecule type" value="Genomic_DNA"/>
</dbReference>